<dbReference type="Pfam" id="PF22633">
    <property type="entry name" value="F5_F8_type_C_2"/>
    <property type="match status" value="1"/>
</dbReference>
<dbReference type="Proteomes" id="UP000536179">
    <property type="component" value="Unassembled WGS sequence"/>
</dbReference>
<keyword evidence="4" id="KW-1185">Reference proteome</keyword>
<evidence type="ECO:0000313" key="3">
    <source>
        <dbReference type="EMBL" id="MBB3205829.1"/>
    </source>
</evidence>
<dbReference type="GO" id="GO:0005975">
    <property type="term" value="P:carbohydrate metabolic process"/>
    <property type="evidence" value="ECO:0007669"/>
    <property type="project" value="InterPro"/>
</dbReference>
<dbReference type="NCBIfam" id="NF045579">
    <property type="entry name" value="rhamnoside_JR"/>
    <property type="match status" value="1"/>
</dbReference>
<name>A0A7W5DWG8_9BACT</name>
<dbReference type="Pfam" id="PF08531">
    <property type="entry name" value="Bac_rhamnosid_N"/>
    <property type="match status" value="1"/>
</dbReference>
<gene>
    <name evidence="3" type="ORF">FHS27_001633</name>
</gene>
<dbReference type="PANTHER" id="PTHR36848:SF2">
    <property type="entry name" value="SECRETED PROTEIN"/>
    <property type="match status" value="1"/>
</dbReference>
<dbReference type="EMBL" id="JACHXU010000004">
    <property type="protein sequence ID" value="MBB3205829.1"/>
    <property type="molecule type" value="Genomic_DNA"/>
</dbReference>
<evidence type="ECO:0000259" key="2">
    <source>
        <dbReference type="PROSITE" id="PS50022"/>
    </source>
</evidence>
<dbReference type="InterPro" id="IPR013737">
    <property type="entry name" value="Bac_rhamnosid_N"/>
</dbReference>
<evidence type="ECO:0000256" key="1">
    <source>
        <dbReference type="SAM" id="MobiDB-lite"/>
    </source>
</evidence>
<dbReference type="PANTHER" id="PTHR36848">
    <property type="entry name" value="DNA-BINDING PROTEIN (PUTATIVE SECRETED PROTEIN)-RELATED"/>
    <property type="match status" value="1"/>
</dbReference>
<dbReference type="RefSeq" id="WP_184303766.1">
    <property type="nucleotide sequence ID" value="NZ_JACHXU010000004.1"/>
</dbReference>
<evidence type="ECO:0000313" key="4">
    <source>
        <dbReference type="Proteomes" id="UP000536179"/>
    </source>
</evidence>
<dbReference type="Pfam" id="PF17132">
    <property type="entry name" value="Glyco_hydro_106"/>
    <property type="match status" value="1"/>
</dbReference>
<accession>A0A7W5DWG8</accession>
<dbReference type="GO" id="GO:0004553">
    <property type="term" value="F:hydrolase activity, hydrolyzing O-glycosyl compounds"/>
    <property type="evidence" value="ECO:0007669"/>
    <property type="project" value="InterPro"/>
</dbReference>
<dbReference type="InterPro" id="IPR053161">
    <property type="entry name" value="Ulvan_degrading_GH"/>
</dbReference>
<feature type="region of interest" description="Disordered" evidence="1">
    <location>
        <begin position="1550"/>
        <end position="1570"/>
    </location>
</feature>
<organism evidence="3 4">
    <name type="scientific">Aporhodopirellula rubra</name>
    <dbReference type="NCBI Taxonomy" id="980271"/>
    <lineage>
        <taxon>Bacteria</taxon>
        <taxon>Pseudomonadati</taxon>
        <taxon>Planctomycetota</taxon>
        <taxon>Planctomycetia</taxon>
        <taxon>Pirellulales</taxon>
        <taxon>Pirellulaceae</taxon>
        <taxon>Aporhodopirellula</taxon>
    </lineage>
</organism>
<dbReference type="SUPFAM" id="SSF49785">
    <property type="entry name" value="Galactose-binding domain-like"/>
    <property type="match status" value="3"/>
</dbReference>
<proteinExistence type="predicted"/>
<dbReference type="InterPro" id="IPR008979">
    <property type="entry name" value="Galactose-bd-like_sf"/>
</dbReference>
<dbReference type="PROSITE" id="PS50022">
    <property type="entry name" value="FA58C_3"/>
    <property type="match status" value="1"/>
</dbReference>
<comment type="caution">
    <text evidence="3">The sequence shown here is derived from an EMBL/GenBank/DDBJ whole genome shotgun (WGS) entry which is preliminary data.</text>
</comment>
<reference evidence="3 4" key="1">
    <citation type="submission" date="2020-08" db="EMBL/GenBank/DDBJ databases">
        <title>Genomic Encyclopedia of Type Strains, Phase III (KMG-III): the genomes of soil and plant-associated and newly described type strains.</title>
        <authorList>
            <person name="Whitman W."/>
        </authorList>
    </citation>
    <scope>NUCLEOTIDE SEQUENCE [LARGE SCALE GENOMIC DNA]</scope>
    <source>
        <strain evidence="3 4">CECT 8075</strain>
    </source>
</reference>
<dbReference type="Gene3D" id="2.60.120.260">
    <property type="entry name" value="Galactose-binding domain-like"/>
    <property type="match status" value="3"/>
</dbReference>
<protein>
    <recommendedName>
        <fullName evidence="2">F5/8 type C domain-containing protein</fullName>
    </recommendedName>
</protein>
<feature type="domain" description="F5/8 type C" evidence="2">
    <location>
        <begin position="1524"/>
        <end position="1635"/>
    </location>
</feature>
<dbReference type="InterPro" id="IPR000421">
    <property type="entry name" value="FA58C"/>
</dbReference>
<sequence>MRHAHWIVGISILIGSFGIAPTWAQEQDQPGEQFQTYGQLWQAFQQTDYARYGEVPLWWWEGEPMARERVTWELETLAAKGVRSVCPIQRSPARCDPPSFTPKWWEMFEFVHEECQRLGMTLWAYDQIGYGHYGWLEKAAAKTQDNRTSRVVFLQVDADPKSPVDLVLPNGECLGVRAYPLTGGVADDAQSVDLTDYLDDRVLRWTPTDGSWRVAVSVAAPETIFQLSDQSTDTFLDMLYGEVERRLGHDAMGKSFVGMFQDEHPSTPRDVYTDSLAELFKQRCGYDIARAIPALHFDVGALTPKYRTDYYDTYLMEDERCYWRRVFEWAELRGLQTSHDNWGRQNLVQQSFGYIDYFRTQRWFSAPGYDDFGQSPLTQRNYYDTKIAASLARLYERPRVWAEVFHSSGWGRTTDQALSWLSANYAFGANLYNEHGLYYSARAAAWEHAAPDPHWRQPYWRYYGKLSDWVARMSFVMSQGTHVTDVAVHYPVAGMLAGDVPGTPTPDYNQYMQLSRRVFDESIDNDIIDDDSILRAQIANGKLTVAGNSYQALVFGPQTTVRREVLEKALAFAESGGCVIFCGQLPTTSTESGREDPKLAELLTLLLGERSASQPPAIPHEHSFDSGGSVTWISANDEQLTNIVNRAVVRDFQPTTPQPVFVTHRRIGETDVYLLQNTSVDPVELEARFRAQGTPQLWDSFTGKAREVDWFEPDGEHTLVRQLLDGNVAQLIVFEPEGKVARRAPRRLLQPESLDRILDEEWAFSVIPTRDNRHGEFRWPPSQELIGPEVRSFKYALETSDSAEQVVDWHKTDLDDSQWSVAKYSTGPYWLSLNDVSSETATESLLKKDDNTFEPGRQVTLGNDTYTWQPVEFSQKLGLYQPAPWGGHGSYPDGAIDQNFIALPQGRSTLFTRIHSRGDQRLGLSIQLRQSAARLWVNGVEQPIEGAVGNLPLRRGNNSVLLELADGGHGMLYVQAEPPTRSTLDEAGEGDQEPPFAEAKWIQVPGTASGYFRKSFELSDVPLNARVVVTGYTGYRLFVNGKQVEEDIGPWARWTNPETVNITSYLQPGKNVIAVWIQVLFDQNVRGEISDQALALAMRADFAGGQTIALVTDETWRGSAREVDHWQTCEFDDGDWAAVKVVAAMGGEPFGNAPLQNVGAVTEPRRRLAVDLDSPNITCFDEVPEVTYDVFSHQTRPVGWYRFKAPPGLSRLILGTTASGRVWVDGTEVPVHKGIATVHTPPRGVSQVAVRLLLPRGDYAGAVFPQPIAMELAGGTIQPGLWTDFALPTYSGIGVYKQSLELTKEEAERPTELDLGNVQVAAELFVNGKSAGVRLARPFRFDLSGYIHAGDNLLEIHVANTIAPHYLQTNRSDNLGPTDSGLLGPVMLRQQLQSQDWLSWAKQESDRLNGLLTKSTDDVLAAQRDWESQYSWTPLIPLPQTPESSNPIDSPADRTVPVDDEKLDSDVEEFEFNTKLTDITGIRLNALVQPRDSDTRLTVEQVSLTASLPNDAQFRGRTVRLDVLEQSQFLHLAEIEVFHDDVNLATSGTARQSTTSFNGGAERAIDGNTDGTWSNDSVSHTAFEANPWWEVDLGAMQEVSRIVIWNRTDGQLQTRLDRFRVSLLDDQGRVVWQQVVYDFPNPKCELCLSPQPIKLVQVPSESWLTSDEKMHPPFGSRNTEVWDGPQEVSQRDGMIFEMRPAIEYKGGAKLVLTLEKSAGIPDDLEVAVTTMSKPLRHVPFEVEELLRIERNQRSSEQQETLAAYFRSITPQLKPIRERLQRLSSEIRQVTESHVDD</sequence>